<dbReference type="Gene3D" id="3.40.50.720">
    <property type="entry name" value="NAD(P)-binding Rossmann-like Domain"/>
    <property type="match status" value="1"/>
</dbReference>
<dbReference type="GO" id="GO:0016616">
    <property type="term" value="F:oxidoreductase activity, acting on the CH-OH group of donors, NAD or NADP as acceptor"/>
    <property type="evidence" value="ECO:0007669"/>
    <property type="project" value="TreeGrafter"/>
</dbReference>
<dbReference type="PRINTS" id="PR00080">
    <property type="entry name" value="SDRFAMILY"/>
</dbReference>
<dbReference type="Proteomes" id="UP000185829">
    <property type="component" value="Unassembled WGS sequence"/>
</dbReference>
<organism evidence="3 4">
    <name type="scientific">Peribacillus simplex</name>
    <dbReference type="NCBI Taxonomy" id="1478"/>
    <lineage>
        <taxon>Bacteria</taxon>
        <taxon>Bacillati</taxon>
        <taxon>Bacillota</taxon>
        <taxon>Bacilli</taxon>
        <taxon>Bacillales</taxon>
        <taxon>Bacillaceae</taxon>
        <taxon>Peribacillus</taxon>
    </lineage>
</organism>
<proteinExistence type="inferred from homology"/>
<evidence type="ECO:0000313" key="3">
    <source>
        <dbReference type="EMBL" id="SIR60557.1"/>
    </source>
</evidence>
<sequence>MTMNLFDLTDKIALITGGSRGLGKNIGMALASAGAKIILAGRSTNQLIETQQEFRKLNLEVSILELDVIDLKQIESLEDIIQEQFGYIDILVNAAGTNVRGPIIEVTPDEWDQVINTNLRGTFFVSQSVARMMLKRNKGKILNLASLTSLIGLPNMGPYCASKGGVGQITKSMAVEWAPYIQVNAIAPGYFNTDMTSAIFNDSEKVQNILNRIPYGRTGIPEDLLGTAIFLASDASTYITGQILYVDGGWSAS</sequence>
<comment type="caution">
    <text evidence="3">The sequence shown here is derived from an EMBL/GenBank/DDBJ whole genome shotgun (WGS) entry which is preliminary data.</text>
</comment>
<dbReference type="InterPro" id="IPR036291">
    <property type="entry name" value="NAD(P)-bd_dom_sf"/>
</dbReference>
<reference evidence="3 4" key="1">
    <citation type="submission" date="2017-01" db="EMBL/GenBank/DDBJ databases">
        <authorList>
            <person name="Varghese N."/>
            <person name="Submissions S."/>
        </authorList>
    </citation>
    <scope>NUCLEOTIDE SEQUENCE [LARGE SCALE GENOMIC DNA]</scope>
    <source>
        <strain evidence="3 4">RUG2-6</strain>
    </source>
</reference>
<dbReference type="PANTHER" id="PTHR42760:SF5">
    <property type="entry name" value="2-DEHYDRO-3-DEOXY-D-GLUCONATE 5-DEHYDROGENASE"/>
    <property type="match status" value="1"/>
</dbReference>
<name>A0A9X8RAM7_9BACI</name>
<dbReference type="SUPFAM" id="SSF51735">
    <property type="entry name" value="NAD(P)-binding Rossmann-fold domains"/>
    <property type="match status" value="1"/>
</dbReference>
<dbReference type="AlphaFoldDB" id="A0A9X8RAM7"/>
<comment type="similarity">
    <text evidence="1">Belongs to the short-chain dehydrogenases/reductases (SDR) family.</text>
</comment>
<evidence type="ECO:0000256" key="1">
    <source>
        <dbReference type="ARBA" id="ARBA00006484"/>
    </source>
</evidence>
<dbReference type="PANTHER" id="PTHR42760">
    <property type="entry name" value="SHORT-CHAIN DEHYDROGENASES/REDUCTASES FAMILY MEMBER"/>
    <property type="match status" value="1"/>
</dbReference>
<accession>A0A9X8RAM7</accession>
<dbReference type="PROSITE" id="PS00061">
    <property type="entry name" value="ADH_SHORT"/>
    <property type="match status" value="1"/>
</dbReference>
<dbReference type="FunFam" id="3.40.50.720:FF:000084">
    <property type="entry name" value="Short-chain dehydrogenase reductase"/>
    <property type="match status" value="1"/>
</dbReference>
<dbReference type="InterPro" id="IPR002347">
    <property type="entry name" value="SDR_fam"/>
</dbReference>
<dbReference type="EMBL" id="FTMX01000004">
    <property type="protein sequence ID" value="SIR60557.1"/>
    <property type="molecule type" value="Genomic_DNA"/>
</dbReference>
<evidence type="ECO:0000256" key="2">
    <source>
        <dbReference type="ARBA" id="ARBA00023002"/>
    </source>
</evidence>
<dbReference type="NCBIfam" id="NF005559">
    <property type="entry name" value="PRK07231.1"/>
    <property type="match status" value="1"/>
</dbReference>
<protein>
    <submittedName>
        <fullName evidence="3">2-deoxy-D-gluconate 3-dehydrogenase</fullName>
    </submittedName>
</protein>
<dbReference type="Pfam" id="PF13561">
    <property type="entry name" value="adh_short_C2"/>
    <property type="match status" value="1"/>
</dbReference>
<dbReference type="GO" id="GO:0008206">
    <property type="term" value="P:bile acid metabolic process"/>
    <property type="evidence" value="ECO:0007669"/>
    <property type="project" value="UniProtKB-ARBA"/>
</dbReference>
<keyword evidence="2" id="KW-0560">Oxidoreductase</keyword>
<dbReference type="RefSeq" id="WP_081395660.1">
    <property type="nucleotide sequence ID" value="NZ_FTMX01000004.1"/>
</dbReference>
<evidence type="ECO:0000313" key="4">
    <source>
        <dbReference type="Proteomes" id="UP000185829"/>
    </source>
</evidence>
<gene>
    <name evidence="3" type="ORF">SAMN05878482_104445</name>
</gene>
<dbReference type="InterPro" id="IPR020904">
    <property type="entry name" value="Sc_DH/Rdtase_CS"/>
</dbReference>
<dbReference type="PRINTS" id="PR00081">
    <property type="entry name" value="GDHRDH"/>
</dbReference>